<gene>
    <name evidence="6" type="ORF">FPZ12_045115</name>
</gene>
<dbReference type="InterPro" id="IPR009057">
    <property type="entry name" value="Homeodomain-like_sf"/>
</dbReference>
<name>A0A5N0UJR1_9PSEU</name>
<dbReference type="Pfam" id="PF00440">
    <property type="entry name" value="TetR_N"/>
    <property type="match status" value="1"/>
</dbReference>
<feature type="DNA-binding region" description="H-T-H motif" evidence="4">
    <location>
        <begin position="27"/>
        <end position="46"/>
    </location>
</feature>
<evidence type="ECO:0000256" key="3">
    <source>
        <dbReference type="ARBA" id="ARBA00023163"/>
    </source>
</evidence>
<reference evidence="6" key="1">
    <citation type="submission" date="2019-09" db="EMBL/GenBank/DDBJ databases">
        <authorList>
            <person name="Teo W.F.A."/>
            <person name="Duangmal K."/>
        </authorList>
    </citation>
    <scope>NUCLEOTIDE SEQUENCE [LARGE SCALE GENOMIC DNA]</scope>
    <source>
        <strain evidence="6">K81G1</strain>
    </source>
</reference>
<dbReference type="Gene3D" id="1.10.357.10">
    <property type="entry name" value="Tetracycline Repressor, domain 2"/>
    <property type="match status" value="1"/>
</dbReference>
<dbReference type="InterPro" id="IPR050109">
    <property type="entry name" value="HTH-type_TetR-like_transc_reg"/>
</dbReference>
<evidence type="ECO:0000256" key="2">
    <source>
        <dbReference type="ARBA" id="ARBA00023125"/>
    </source>
</evidence>
<evidence type="ECO:0000256" key="4">
    <source>
        <dbReference type="PROSITE-ProRule" id="PRU00335"/>
    </source>
</evidence>
<dbReference type="InterPro" id="IPR036271">
    <property type="entry name" value="Tet_transcr_reg_TetR-rel_C_sf"/>
</dbReference>
<dbReference type="OrthoDB" id="9795011at2"/>
<dbReference type="PANTHER" id="PTHR30055:SF234">
    <property type="entry name" value="HTH-TYPE TRANSCRIPTIONAL REGULATOR BETI"/>
    <property type="match status" value="1"/>
</dbReference>
<dbReference type="GO" id="GO:0003700">
    <property type="term" value="F:DNA-binding transcription factor activity"/>
    <property type="evidence" value="ECO:0007669"/>
    <property type="project" value="TreeGrafter"/>
</dbReference>
<sequence length="181" mass="19434">MRKDVARNRGLILRVARSMVDEGAPLQLNAVARAAEVGVGTVYRHFRTPEALLAALAEEQFEALIGRARKAADTRDVRASLREFLEEALAAYVADDAFAAEVISPGGTTERARGLREELLEEVRRLLAAAVGAGAARPELGPADLLLLLCGTAYAVKHHPRAGPAVATRYLDALLEGVFPR</sequence>
<keyword evidence="3" id="KW-0804">Transcription</keyword>
<keyword evidence="1" id="KW-0805">Transcription regulation</keyword>
<dbReference type="InterPro" id="IPR049445">
    <property type="entry name" value="TetR_SbtR-like_C"/>
</dbReference>
<dbReference type="RefSeq" id="WP_144762030.1">
    <property type="nucleotide sequence ID" value="NZ_VMNW02000176.1"/>
</dbReference>
<accession>A0A5N0UJR1</accession>
<dbReference type="GO" id="GO:0000976">
    <property type="term" value="F:transcription cis-regulatory region binding"/>
    <property type="evidence" value="ECO:0007669"/>
    <property type="project" value="TreeGrafter"/>
</dbReference>
<dbReference type="PANTHER" id="PTHR30055">
    <property type="entry name" value="HTH-TYPE TRANSCRIPTIONAL REGULATOR RUTR"/>
    <property type="match status" value="1"/>
</dbReference>
<proteinExistence type="predicted"/>
<protein>
    <submittedName>
        <fullName evidence="6">TetR family transcriptional regulator</fullName>
    </submittedName>
</protein>
<evidence type="ECO:0000256" key="1">
    <source>
        <dbReference type="ARBA" id="ARBA00023015"/>
    </source>
</evidence>
<dbReference type="SUPFAM" id="SSF48498">
    <property type="entry name" value="Tetracyclin repressor-like, C-terminal domain"/>
    <property type="match status" value="1"/>
</dbReference>
<dbReference type="Proteomes" id="UP000319769">
    <property type="component" value="Unassembled WGS sequence"/>
</dbReference>
<evidence type="ECO:0000259" key="5">
    <source>
        <dbReference type="PROSITE" id="PS50977"/>
    </source>
</evidence>
<organism evidence="6 7">
    <name type="scientific">Amycolatopsis acidicola</name>
    <dbReference type="NCBI Taxonomy" id="2596893"/>
    <lineage>
        <taxon>Bacteria</taxon>
        <taxon>Bacillati</taxon>
        <taxon>Actinomycetota</taxon>
        <taxon>Actinomycetes</taxon>
        <taxon>Pseudonocardiales</taxon>
        <taxon>Pseudonocardiaceae</taxon>
        <taxon>Amycolatopsis</taxon>
    </lineage>
</organism>
<dbReference type="EMBL" id="VMNW02000176">
    <property type="protein sequence ID" value="KAA9148134.1"/>
    <property type="molecule type" value="Genomic_DNA"/>
</dbReference>
<comment type="caution">
    <text evidence="6">The sequence shown here is derived from an EMBL/GenBank/DDBJ whole genome shotgun (WGS) entry which is preliminary data.</text>
</comment>
<dbReference type="PROSITE" id="PS50977">
    <property type="entry name" value="HTH_TETR_2"/>
    <property type="match status" value="1"/>
</dbReference>
<keyword evidence="2 4" id="KW-0238">DNA-binding</keyword>
<dbReference type="InterPro" id="IPR001647">
    <property type="entry name" value="HTH_TetR"/>
</dbReference>
<evidence type="ECO:0000313" key="6">
    <source>
        <dbReference type="EMBL" id="KAA9148134.1"/>
    </source>
</evidence>
<keyword evidence="7" id="KW-1185">Reference proteome</keyword>
<evidence type="ECO:0000313" key="7">
    <source>
        <dbReference type="Proteomes" id="UP000319769"/>
    </source>
</evidence>
<dbReference type="SUPFAM" id="SSF46689">
    <property type="entry name" value="Homeodomain-like"/>
    <property type="match status" value="1"/>
</dbReference>
<dbReference type="AlphaFoldDB" id="A0A5N0UJR1"/>
<feature type="domain" description="HTH tetR-type" evidence="5">
    <location>
        <begin position="6"/>
        <end position="64"/>
    </location>
</feature>
<dbReference type="Pfam" id="PF21597">
    <property type="entry name" value="TetR_C_43"/>
    <property type="match status" value="1"/>
</dbReference>